<dbReference type="Pfam" id="PF00460">
    <property type="entry name" value="Flg_bb_rod"/>
    <property type="match status" value="1"/>
</dbReference>
<keyword evidence="9" id="KW-0282">Flagellum</keyword>
<gene>
    <name evidence="9" type="ORF">MNBD_GAMMA18-18</name>
</gene>
<feature type="domain" description="Flagellar basal-body/hook protein C-terminal" evidence="6">
    <location>
        <begin position="380"/>
        <end position="424"/>
    </location>
</feature>
<evidence type="ECO:0000259" key="5">
    <source>
        <dbReference type="Pfam" id="PF00460"/>
    </source>
</evidence>
<dbReference type="GO" id="GO:0071978">
    <property type="term" value="P:bacterial-type flagellum-dependent swarming motility"/>
    <property type="evidence" value="ECO:0007669"/>
    <property type="project" value="TreeGrafter"/>
</dbReference>
<evidence type="ECO:0000256" key="3">
    <source>
        <dbReference type="ARBA" id="ARBA00019015"/>
    </source>
</evidence>
<evidence type="ECO:0000256" key="4">
    <source>
        <dbReference type="ARBA" id="ARBA00023143"/>
    </source>
</evidence>
<dbReference type="NCBIfam" id="NF004238">
    <property type="entry name" value="PRK05682.1-1"/>
    <property type="match status" value="1"/>
</dbReference>
<keyword evidence="9" id="KW-0966">Cell projection</keyword>
<dbReference type="NCBIfam" id="TIGR03506">
    <property type="entry name" value="FlgEFG_subfam"/>
    <property type="match status" value="1"/>
</dbReference>
<reference evidence="9" key="1">
    <citation type="submission" date="2018-06" db="EMBL/GenBank/DDBJ databases">
        <authorList>
            <person name="Zhirakovskaya E."/>
        </authorList>
    </citation>
    <scope>NUCLEOTIDE SEQUENCE</scope>
</reference>
<evidence type="ECO:0000256" key="1">
    <source>
        <dbReference type="ARBA" id="ARBA00004117"/>
    </source>
</evidence>
<comment type="subcellular location">
    <subcellularLocation>
        <location evidence="1">Bacterial flagellum basal body</location>
    </subcellularLocation>
</comment>
<comment type="similarity">
    <text evidence="2">Belongs to the flagella basal body rod proteins family.</text>
</comment>
<dbReference type="InterPro" id="IPR011491">
    <property type="entry name" value="FlgE_D2"/>
</dbReference>
<dbReference type="PANTHER" id="PTHR30435:SF1">
    <property type="entry name" value="FLAGELLAR HOOK PROTEIN FLGE"/>
    <property type="match status" value="1"/>
</dbReference>
<feature type="domain" description="Flagellar basal body rod protein N-terminal" evidence="5">
    <location>
        <begin position="5"/>
        <end position="33"/>
    </location>
</feature>
<feature type="domain" description="Flagellar hook protein FlgE D2" evidence="7">
    <location>
        <begin position="163"/>
        <end position="306"/>
    </location>
</feature>
<dbReference type="InterPro" id="IPR001444">
    <property type="entry name" value="Flag_bb_rod_N"/>
</dbReference>
<name>A0A3B0ZIK1_9ZZZZ</name>
<sequence length="425" mass="44550">MPFSIALSGLNAASADLAVTGNNIANAETTGFKESRAEFVDVYAIAYQGITATTPGSGVRLAGITQEFSQGDSSYTGNSLDLMINGQGFFQVQGLNGDINLTRSGAFHLDRTSTMVNSGNQALLAYNYNNVTDSYNLENPQPIRVNADIGMPSATNTINGQFNLPANETPIDPVAIPFLATDQTTYHNATASTVYDSLGNAHTATIYFRKVIPDAANTWESYTYVNGNEVVPTGLAPGSPAVVTFDSAGQLSSVVPSLPATPNVISYQGLTLPGPNADPLALSLDLTDSTQYGSAFATNDLTQDGYGTGRLSGIDIDDSGVIFARYTNGVSDILGKVALASVNNPSGLRQTGDSNWAETYDSGNAINGEALNGDYGSISAGTLESSNVDIAKQLVNLIIAQRNYQANAQVISTANTVTQTIINMR</sequence>
<dbReference type="InterPro" id="IPR037058">
    <property type="entry name" value="Falgellar_hook_FlgE_sf"/>
</dbReference>
<dbReference type="Pfam" id="PF07559">
    <property type="entry name" value="FlgE_D2"/>
    <property type="match status" value="1"/>
</dbReference>
<feature type="domain" description="Flagellar hook protein FlgE/F/G-like D1" evidence="8">
    <location>
        <begin position="83"/>
        <end position="142"/>
    </location>
</feature>
<dbReference type="Pfam" id="PF22692">
    <property type="entry name" value="LlgE_F_G_D1"/>
    <property type="match status" value="1"/>
</dbReference>
<evidence type="ECO:0000313" key="9">
    <source>
        <dbReference type="EMBL" id="VAW87202.1"/>
    </source>
</evidence>
<dbReference type="PROSITE" id="PS00588">
    <property type="entry name" value="FLAGELLA_BB_ROD"/>
    <property type="match status" value="1"/>
</dbReference>
<dbReference type="AlphaFoldDB" id="A0A3B0ZIK1"/>
<keyword evidence="9" id="KW-0969">Cilium</keyword>
<organism evidence="9">
    <name type="scientific">hydrothermal vent metagenome</name>
    <dbReference type="NCBI Taxonomy" id="652676"/>
    <lineage>
        <taxon>unclassified sequences</taxon>
        <taxon>metagenomes</taxon>
        <taxon>ecological metagenomes</taxon>
    </lineage>
</organism>
<dbReference type="GO" id="GO:0009424">
    <property type="term" value="C:bacterial-type flagellum hook"/>
    <property type="evidence" value="ECO:0007669"/>
    <property type="project" value="TreeGrafter"/>
</dbReference>
<dbReference type="EMBL" id="UOFP01000173">
    <property type="protein sequence ID" value="VAW87202.1"/>
    <property type="molecule type" value="Genomic_DNA"/>
</dbReference>
<dbReference type="InterPro" id="IPR020013">
    <property type="entry name" value="Flagellar_FlgE/F/G"/>
</dbReference>
<evidence type="ECO:0000259" key="8">
    <source>
        <dbReference type="Pfam" id="PF22692"/>
    </source>
</evidence>
<evidence type="ECO:0000256" key="2">
    <source>
        <dbReference type="ARBA" id="ARBA00009677"/>
    </source>
</evidence>
<dbReference type="SUPFAM" id="SSF117143">
    <property type="entry name" value="Flagellar hook protein flgE"/>
    <property type="match status" value="1"/>
</dbReference>
<dbReference type="InterPro" id="IPR010930">
    <property type="entry name" value="Flg_bb/hook_C_dom"/>
</dbReference>
<dbReference type="InterPro" id="IPR053967">
    <property type="entry name" value="LlgE_F_G-like_D1"/>
</dbReference>
<dbReference type="GO" id="GO:0005829">
    <property type="term" value="C:cytosol"/>
    <property type="evidence" value="ECO:0007669"/>
    <property type="project" value="TreeGrafter"/>
</dbReference>
<dbReference type="InterPro" id="IPR037925">
    <property type="entry name" value="FlgE/F/G-like"/>
</dbReference>
<keyword evidence="4" id="KW-0975">Bacterial flagellum</keyword>
<dbReference type="PANTHER" id="PTHR30435">
    <property type="entry name" value="FLAGELLAR PROTEIN"/>
    <property type="match status" value="1"/>
</dbReference>
<evidence type="ECO:0000259" key="7">
    <source>
        <dbReference type="Pfam" id="PF07559"/>
    </source>
</evidence>
<protein>
    <recommendedName>
        <fullName evidence="3">Flagellar hook protein FlgE</fullName>
    </recommendedName>
</protein>
<dbReference type="Pfam" id="PF06429">
    <property type="entry name" value="Flg_bbr_C"/>
    <property type="match status" value="1"/>
</dbReference>
<dbReference type="GO" id="GO:0009425">
    <property type="term" value="C:bacterial-type flagellum basal body"/>
    <property type="evidence" value="ECO:0007669"/>
    <property type="project" value="UniProtKB-SubCell"/>
</dbReference>
<dbReference type="InterPro" id="IPR019776">
    <property type="entry name" value="Flagellar_basal_body_rod_CS"/>
</dbReference>
<evidence type="ECO:0000259" key="6">
    <source>
        <dbReference type="Pfam" id="PF06429"/>
    </source>
</evidence>
<dbReference type="Gene3D" id="2.60.98.20">
    <property type="entry name" value="Flagellar hook protein FlgE"/>
    <property type="match status" value="1"/>
</dbReference>
<accession>A0A3B0ZIK1</accession>
<proteinExistence type="inferred from homology"/>